<evidence type="ECO:0000313" key="5">
    <source>
        <dbReference type="Proteomes" id="UP001428341"/>
    </source>
</evidence>
<keyword evidence="1" id="KW-0433">Leucine-rich repeat</keyword>
<dbReference type="PANTHER" id="PTHR36766">
    <property type="entry name" value="PLANT BROAD-SPECTRUM MILDEW RESISTANCE PROTEIN RPW8"/>
    <property type="match status" value="1"/>
</dbReference>
<evidence type="ECO:0000313" key="4">
    <source>
        <dbReference type="EMBL" id="KAK9200465.1"/>
    </source>
</evidence>
<name>A0AAP0QMV8_9ROSI</name>
<dbReference type="EMBL" id="JBCGBO010000005">
    <property type="protein sequence ID" value="KAK9200465.1"/>
    <property type="molecule type" value="Genomic_DNA"/>
</dbReference>
<dbReference type="Pfam" id="PF25019">
    <property type="entry name" value="LRR_R13L1-DRL21"/>
    <property type="match status" value="1"/>
</dbReference>
<reference evidence="4 5" key="1">
    <citation type="submission" date="2024-05" db="EMBL/GenBank/DDBJ databases">
        <title>Haplotype-resolved chromosome-level genome assembly of Huyou (Citrus changshanensis).</title>
        <authorList>
            <person name="Miao C."/>
            <person name="Chen W."/>
            <person name="Wu Y."/>
            <person name="Wang L."/>
            <person name="Zhao S."/>
            <person name="Grierson D."/>
            <person name="Xu C."/>
            <person name="Chen K."/>
        </authorList>
    </citation>
    <scope>NUCLEOTIDE SEQUENCE [LARGE SCALE GENOMIC DNA]</scope>
    <source>
        <strain evidence="4">01-14</strain>
        <tissue evidence="4">Leaf</tissue>
    </source>
</reference>
<keyword evidence="2" id="KW-0611">Plant defense</keyword>
<accession>A0AAP0QMV8</accession>
<comment type="caution">
    <text evidence="4">The sequence shown here is derived from an EMBL/GenBank/DDBJ whole genome shotgun (WGS) entry which is preliminary data.</text>
</comment>
<sequence length="752" mass="84955">MHDLVHDLAQLISGQIIFNLDEANRSSRRLERVRHSSFSQGWFEGKDKFEFLYEVKQLRTFLPIYTRGGADYRFIRAAVPYDLLPKLKDLKNLKFLRGELCISGLHNVHDSQDAREAMLCEKQNLKALSLQWGTQYQKDFNKRMMSSYSSLFMSQIVISSAEEVEENVLDMLQTQKDLKELTISRYVGVRFPSWGWRWFNFENCENCTSLPALGLLSSLKHLDLPEWEYWDTKLEKNGAVTGFSSLCELSIVECPKFGGKLPEHLPSLEKLLVRKCGELVVSFSSFPKLCKLEVEGCKGLDCGTPIDLKSIESMTISNNSLQINGCKVITSNDCPVAESKSPPNSVTVISNLLEFGKFLNQGFQLVEALWIGDSQQIKSWGDCPQQQFRKPEQGLHVITFPEEVSIEESCESLVLFPEIKFFHNNLRSLKIGKARALKSLAMMGNSSQLESLVISNCDSLTFVASRKLPSSLKRLEIENCMNLQHLVDSEEDSFTSSSSSSSVALKHLSIKLCPELISLSSGIQLLEALEELQSRFLGRKRASRKHFKSMPSDMQKLNSLQDLDTRECPSIVSFPEEGFPTNLTSLAIGGDMKTLYKGLVQWGLHRLTSLRWLLIERCDESEYFPGKTMGMTLPTSLVHLSIVEFQKLKNLSSSSLGFQSLTSLRRLSIQDCPNLTSFPNVGLRSSLLDLSIFSCPNLTSLPKVGLPSSLLELTIFDCPKLRKECKRDKGKEWSKIANIPMFLIDDTDSEEE</sequence>
<dbReference type="InterPro" id="IPR032675">
    <property type="entry name" value="LRR_dom_sf"/>
</dbReference>
<protein>
    <recommendedName>
        <fullName evidence="3">R13L1/DRL21-like LRR repeat region domain-containing protein</fullName>
    </recommendedName>
</protein>
<dbReference type="SUPFAM" id="SSF52058">
    <property type="entry name" value="L domain-like"/>
    <property type="match status" value="2"/>
</dbReference>
<dbReference type="AlphaFoldDB" id="A0AAP0QMV8"/>
<feature type="domain" description="R13L1/DRL21-like LRR repeat region" evidence="3">
    <location>
        <begin position="87"/>
        <end position="224"/>
    </location>
</feature>
<dbReference type="InterPro" id="IPR056789">
    <property type="entry name" value="LRR_R13L1-DRL21"/>
</dbReference>
<dbReference type="Proteomes" id="UP001428341">
    <property type="component" value="Unassembled WGS sequence"/>
</dbReference>
<evidence type="ECO:0000256" key="2">
    <source>
        <dbReference type="ARBA" id="ARBA00022821"/>
    </source>
</evidence>
<evidence type="ECO:0000259" key="3">
    <source>
        <dbReference type="Pfam" id="PF25019"/>
    </source>
</evidence>
<keyword evidence="5" id="KW-1185">Reference proteome</keyword>
<dbReference type="PANTHER" id="PTHR36766:SF70">
    <property type="entry name" value="DISEASE RESISTANCE PROTEIN RGA4"/>
    <property type="match status" value="1"/>
</dbReference>
<dbReference type="Gene3D" id="3.80.10.10">
    <property type="entry name" value="Ribonuclease Inhibitor"/>
    <property type="match status" value="3"/>
</dbReference>
<gene>
    <name evidence="4" type="ORF">WN944_015663</name>
</gene>
<dbReference type="GO" id="GO:0006952">
    <property type="term" value="P:defense response"/>
    <property type="evidence" value="ECO:0007669"/>
    <property type="project" value="UniProtKB-KW"/>
</dbReference>
<proteinExistence type="predicted"/>
<evidence type="ECO:0000256" key="1">
    <source>
        <dbReference type="ARBA" id="ARBA00022614"/>
    </source>
</evidence>
<organism evidence="4 5">
    <name type="scientific">Citrus x changshan-huyou</name>
    <dbReference type="NCBI Taxonomy" id="2935761"/>
    <lineage>
        <taxon>Eukaryota</taxon>
        <taxon>Viridiplantae</taxon>
        <taxon>Streptophyta</taxon>
        <taxon>Embryophyta</taxon>
        <taxon>Tracheophyta</taxon>
        <taxon>Spermatophyta</taxon>
        <taxon>Magnoliopsida</taxon>
        <taxon>eudicotyledons</taxon>
        <taxon>Gunneridae</taxon>
        <taxon>Pentapetalae</taxon>
        <taxon>rosids</taxon>
        <taxon>malvids</taxon>
        <taxon>Sapindales</taxon>
        <taxon>Rutaceae</taxon>
        <taxon>Aurantioideae</taxon>
        <taxon>Citrus</taxon>
    </lineage>
</organism>